<feature type="non-terminal residue" evidence="1">
    <location>
        <position position="1"/>
    </location>
</feature>
<dbReference type="EMBL" id="RFDI01002618">
    <property type="protein sequence ID" value="RSR13834.1"/>
    <property type="molecule type" value="Genomic_DNA"/>
</dbReference>
<evidence type="ECO:0000313" key="1">
    <source>
        <dbReference type="EMBL" id="RSR13834.1"/>
    </source>
</evidence>
<comment type="caution">
    <text evidence="1">The sequence shown here is derived from an EMBL/GenBank/DDBJ whole genome shotgun (WGS) entry which is preliminary data.</text>
</comment>
<proteinExistence type="predicted"/>
<evidence type="ECO:0000313" key="2">
    <source>
        <dbReference type="Proteomes" id="UP000280073"/>
    </source>
</evidence>
<dbReference type="AlphaFoldDB" id="A0A3R9T909"/>
<gene>
    <name evidence="1" type="ORF">EA686_29105</name>
</gene>
<sequence length="43" mass="5085">EFVDSALESMLMRYRKENHLKTYGVYYGNQTTGTVRQIVKEEV</sequence>
<name>A0A3R9T909_ACIBA</name>
<reference evidence="1 2" key="1">
    <citation type="submission" date="2018-10" db="EMBL/GenBank/DDBJ databases">
        <title>GWAS and RNA-Seq identify cryptic mechanisms of antimicrobial resistance in Acinetobacter baumannii.</title>
        <authorList>
            <person name="Sahl J.W."/>
        </authorList>
    </citation>
    <scope>NUCLEOTIDE SEQUENCE [LARGE SCALE GENOMIC DNA]</scope>
    <source>
        <strain evidence="1 2">TG28175</strain>
    </source>
</reference>
<protein>
    <submittedName>
        <fullName evidence="1">Flavin reductase</fullName>
    </submittedName>
</protein>
<accession>A0A3R9T909</accession>
<organism evidence="1 2">
    <name type="scientific">Acinetobacter baumannii</name>
    <dbReference type="NCBI Taxonomy" id="470"/>
    <lineage>
        <taxon>Bacteria</taxon>
        <taxon>Pseudomonadati</taxon>
        <taxon>Pseudomonadota</taxon>
        <taxon>Gammaproteobacteria</taxon>
        <taxon>Moraxellales</taxon>
        <taxon>Moraxellaceae</taxon>
        <taxon>Acinetobacter</taxon>
        <taxon>Acinetobacter calcoaceticus/baumannii complex</taxon>
    </lineage>
</organism>
<dbReference type="Proteomes" id="UP000280073">
    <property type="component" value="Unassembled WGS sequence"/>
</dbReference>